<dbReference type="PROSITE" id="PS50042">
    <property type="entry name" value="CNMP_BINDING_3"/>
    <property type="match status" value="1"/>
</dbReference>
<dbReference type="STRING" id="1121895.GCA_000378485_00131"/>
<sequence length="191" mass="22383">MHEKLINHINTLLTADAGLATAAPDYFKEIKLKKKEVLLQEGQTCNYNYFVVKGCLRLYYINNKGVEHTTQFALENWWLSDYIAFQTGQPASFYIQAVENSEILAIDHKSLEKLYKLFPCVESYFRVIYQKAYAASQLKAKYFNDYSKEELYNHFSKAYPMFINRLPQYLIASFLGFTPEYLSEIRKRSVS</sequence>
<evidence type="ECO:0000259" key="1">
    <source>
        <dbReference type="PROSITE" id="PS50042"/>
    </source>
</evidence>
<protein>
    <submittedName>
        <fullName evidence="2">Cyclic nucleotide-binding protein</fullName>
    </submittedName>
</protein>
<dbReference type="InterPro" id="IPR014710">
    <property type="entry name" value="RmlC-like_jellyroll"/>
</dbReference>
<dbReference type="InterPro" id="IPR000595">
    <property type="entry name" value="cNMP-bd_dom"/>
</dbReference>
<evidence type="ECO:0000313" key="2">
    <source>
        <dbReference type="EMBL" id="KGO86768.1"/>
    </source>
</evidence>
<dbReference type="OrthoDB" id="1092431at2"/>
<accession>A0A0A2M5Q9</accession>
<gene>
    <name evidence="2" type="ORF">Q765_09070</name>
</gene>
<dbReference type="SUPFAM" id="SSF51206">
    <property type="entry name" value="cAMP-binding domain-like"/>
    <property type="match status" value="1"/>
</dbReference>
<dbReference type="CDD" id="cd00038">
    <property type="entry name" value="CAP_ED"/>
    <property type="match status" value="1"/>
</dbReference>
<dbReference type="AlphaFoldDB" id="A0A0A2M5Q9"/>
<evidence type="ECO:0000313" key="3">
    <source>
        <dbReference type="Proteomes" id="UP000030152"/>
    </source>
</evidence>
<dbReference type="RefSeq" id="WP_020211256.1">
    <property type="nucleotide sequence ID" value="NZ_JRLX01000008.1"/>
</dbReference>
<dbReference type="EMBL" id="JRLX01000008">
    <property type="protein sequence ID" value="KGO86768.1"/>
    <property type="molecule type" value="Genomic_DNA"/>
</dbReference>
<name>A0A0A2M5Q9_9FLAO</name>
<dbReference type="Proteomes" id="UP000030152">
    <property type="component" value="Unassembled WGS sequence"/>
</dbReference>
<dbReference type="Pfam" id="PF00027">
    <property type="entry name" value="cNMP_binding"/>
    <property type="match status" value="1"/>
</dbReference>
<keyword evidence="3" id="KW-1185">Reference proteome</keyword>
<dbReference type="Gene3D" id="2.60.120.10">
    <property type="entry name" value="Jelly Rolls"/>
    <property type="match status" value="1"/>
</dbReference>
<feature type="domain" description="Cyclic nucleotide-binding" evidence="1">
    <location>
        <begin position="25"/>
        <end position="114"/>
    </location>
</feature>
<proteinExistence type="predicted"/>
<organism evidence="2 3">
    <name type="scientific">Flavobacterium rivuli WB 3.3-2 = DSM 21788</name>
    <dbReference type="NCBI Taxonomy" id="1121895"/>
    <lineage>
        <taxon>Bacteria</taxon>
        <taxon>Pseudomonadati</taxon>
        <taxon>Bacteroidota</taxon>
        <taxon>Flavobacteriia</taxon>
        <taxon>Flavobacteriales</taxon>
        <taxon>Flavobacteriaceae</taxon>
        <taxon>Flavobacterium</taxon>
    </lineage>
</organism>
<reference evidence="2 3" key="1">
    <citation type="submission" date="2013-09" db="EMBL/GenBank/DDBJ databases">
        <authorList>
            <person name="Zeng Z."/>
            <person name="Chen C."/>
        </authorList>
    </citation>
    <scope>NUCLEOTIDE SEQUENCE [LARGE SCALE GENOMIC DNA]</scope>
    <source>
        <strain evidence="2 3">WB 3.3-2</strain>
    </source>
</reference>
<dbReference type="InterPro" id="IPR018490">
    <property type="entry name" value="cNMP-bd_dom_sf"/>
</dbReference>
<comment type="caution">
    <text evidence="2">The sequence shown here is derived from an EMBL/GenBank/DDBJ whole genome shotgun (WGS) entry which is preliminary data.</text>
</comment>
<dbReference type="eggNOG" id="COG0664">
    <property type="taxonomic scope" value="Bacteria"/>
</dbReference>